<evidence type="ECO:0000256" key="1">
    <source>
        <dbReference type="HAMAP-Rule" id="MF_00775"/>
    </source>
</evidence>
<dbReference type="GO" id="GO:0008483">
    <property type="term" value="F:transaminase activity"/>
    <property type="evidence" value="ECO:0007669"/>
    <property type="project" value="UniProtKB-KW"/>
</dbReference>
<dbReference type="HAMAP" id="MF_00775">
    <property type="entry name" value="UPF0311"/>
    <property type="match status" value="1"/>
</dbReference>
<comment type="similarity">
    <text evidence="1">Belongs to the UPF0311 family.</text>
</comment>
<sequence length="186" mass="20477">MPWNKRSTGPPGAPPSETTMTHLISPPMPGLDLRFAYEALVTLQPEEVQGHTHKGQRLRVPITGGRFQGQGLSGRILPGGADWQLLRTDGRLEIEAIYDMQTEDGAFIHVRNKGLWYSANNQWPAEYAVTHPVFEAPQGPYEWMNTSLFVGTVGEGPDGPLSIRLAVYQVCMNTQCLPPLATALNL</sequence>
<keyword evidence="2" id="KW-0032">Aminotransferase</keyword>
<reference evidence="2" key="1">
    <citation type="journal article" date="2010" name="Nature">
        <title>The Dynamic genome of Hydra.</title>
        <authorList>
            <person name="Chapman J.A."/>
            <person name="Kirkness E.F."/>
            <person name="Simakov O."/>
            <person name="Hampson S.E."/>
            <person name="Mitros T."/>
            <person name="Weinmaier T."/>
            <person name="Rattei T."/>
            <person name="Balasubramanian P.G."/>
            <person name="Borman J."/>
            <person name="Busam D."/>
            <person name="Disbennett K."/>
            <person name="Pfannkoch C."/>
            <person name="Sumin N."/>
            <person name="Sutton G."/>
            <person name="Viswanathan L."/>
            <person name="Walenz B."/>
            <person name="Goodstein D.M."/>
            <person name="Hellsten U."/>
            <person name="Kawashima T."/>
            <person name="Prochnik S.E."/>
            <person name="Putnam N.H."/>
            <person name="Shu S."/>
            <person name="Blumberg B."/>
            <person name="Dana C.E."/>
            <person name="Gee L."/>
            <person name="Kibler D.F."/>
            <person name="Law L."/>
            <person name="Lindgens D."/>
            <person name="Martinez D.E."/>
            <person name="Peng J."/>
            <person name="Wigge P.A."/>
            <person name="Bertulat B."/>
            <person name="Guder C."/>
            <person name="Nakamura Y."/>
            <person name="Ozbek S."/>
            <person name="Watanabe H."/>
            <person name="Khalturin K."/>
            <person name="Hemmrich G."/>
            <person name="Franke A."/>
            <person name="Augustin R."/>
            <person name="Fraune S."/>
            <person name="Hayakawa E."/>
            <person name="Hayakawa S."/>
            <person name="Hirose M."/>
            <person name="Hwang J."/>
            <person name="Ikeo K."/>
            <person name="Nishimiya-Fujisawa C."/>
            <person name="Ogura A."/>
            <person name="Takahashi T."/>
            <person name="Steinmetz P.R."/>
            <person name="Zhang X."/>
            <person name="Aufschnaiter R."/>
            <person name="Eder M.K."/>
            <person name="Gorny A.K."/>
            <person name="Salvenmoser W."/>
            <person name="Heimberg A.M."/>
            <person name="Wheeler B.M."/>
            <person name="Peterson K.J."/>
            <person name="Boettger A."/>
            <person name="Tischler P."/>
            <person name="Wolf A."/>
            <person name="Gojobori T."/>
            <person name="Remington K.A."/>
            <person name="Strausberg R.L."/>
            <person name="Venter J."/>
            <person name="Technau U."/>
            <person name="Hobmayer B."/>
            <person name="Bosch T.C."/>
            <person name="Holstein T.W."/>
            <person name="Fujisawa T."/>
            <person name="Bode H.R."/>
            <person name="David C.N."/>
            <person name="Rokhsar D.S."/>
            <person name="Steele R.E."/>
        </authorList>
    </citation>
    <scope>NUCLEOTIDE SEQUENCE</scope>
</reference>
<dbReference type="PANTHER" id="PTHR37315">
    <property type="entry name" value="UPF0311 PROTEIN BLR7842"/>
    <property type="match status" value="1"/>
</dbReference>
<dbReference type="PANTHER" id="PTHR37315:SF1">
    <property type="entry name" value="UPF0311 PROTEIN BLR7842"/>
    <property type="match status" value="1"/>
</dbReference>
<dbReference type="AlphaFoldDB" id="C9Y793"/>
<proteinExistence type="inferred from homology"/>
<accession>C9Y793</accession>
<gene>
    <name evidence="2" type="ORF">Csp_G38810</name>
</gene>
<keyword evidence="2" id="KW-0808">Transferase</keyword>
<organism evidence="2">
    <name type="scientific">Curvibacter symbiont subsp. Hydra magnipapillata</name>
    <dbReference type="NCBI Taxonomy" id="667019"/>
    <lineage>
        <taxon>Bacteria</taxon>
        <taxon>Pseudomonadati</taxon>
        <taxon>Pseudomonadota</taxon>
        <taxon>Betaproteobacteria</taxon>
        <taxon>Burkholderiales</taxon>
        <taxon>Comamonadaceae</taxon>
        <taxon>Curvibacter</taxon>
    </lineage>
</organism>
<name>C9Y793_CURXX</name>
<protein>
    <recommendedName>
        <fullName evidence="1">UPF0311 protein Csp_G38810</fullName>
    </recommendedName>
</protein>
<dbReference type="Gene3D" id="2.40.160.20">
    <property type="match status" value="1"/>
</dbReference>
<dbReference type="Pfam" id="PF11578">
    <property type="entry name" value="DUF3237"/>
    <property type="match status" value="1"/>
</dbReference>
<dbReference type="InterPro" id="IPR020915">
    <property type="entry name" value="UPF0311"/>
</dbReference>
<dbReference type="EMBL" id="FN543103">
    <property type="protein sequence ID" value="CBA26873.1"/>
    <property type="molecule type" value="Genomic_DNA"/>
</dbReference>
<evidence type="ECO:0000313" key="2">
    <source>
        <dbReference type="EMBL" id="CBA26873.1"/>
    </source>
</evidence>